<evidence type="ECO:0000313" key="3">
    <source>
        <dbReference type="Proteomes" id="UP000008229"/>
    </source>
</evidence>
<sequence>MEPGELSVVILCGGRGTRLQERTQSIPKPLVEIGGRPIVWHVVELYRAHGFRRFVLCTGYKGELIERFAAAEEWRDGVTVRCLDTGLDTPTGGRVLQAARAAVPAGEPFCATYADGVADIDLGALVAAHAAHAAGGGLATMTVVRPELQFGVADVGDDGRVRGFREKPRSEHWVNGGFFCFEPGIVDVLEEDSVLEREPLERLAAAGRLHAHRHEGFWDCMDTYKDAILLNDLWASGTAPWVRNPRPGASDSGRALAQGLALAVEGKSGGRT</sequence>
<proteinExistence type="predicted"/>
<dbReference type="InterPro" id="IPR029044">
    <property type="entry name" value="Nucleotide-diphossugar_trans"/>
</dbReference>
<organism evidence="2 3">
    <name type="scientific">Conexibacter woesei (strain DSM 14684 / CCUG 47730 / CIP 108061 / JCM 11494 / NBRC 100937 / ID131577)</name>
    <dbReference type="NCBI Taxonomy" id="469383"/>
    <lineage>
        <taxon>Bacteria</taxon>
        <taxon>Bacillati</taxon>
        <taxon>Actinomycetota</taxon>
        <taxon>Thermoleophilia</taxon>
        <taxon>Solirubrobacterales</taxon>
        <taxon>Conexibacteraceae</taxon>
        <taxon>Conexibacter</taxon>
    </lineage>
</organism>
<protein>
    <submittedName>
        <fullName evidence="2">Nucleotidyl transferase</fullName>
    </submittedName>
</protein>
<dbReference type="GO" id="GO:0047343">
    <property type="term" value="F:glucose-1-phosphate cytidylyltransferase activity"/>
    <property type="evidence" value="ECO:0007669"/>
    <property type="project" value="InterPro"/>
</dbReference>
<keyword evidence="2" id="KW-0808">Transferase</keyword>
<dbReference type="InterPro" id="IPR005835">
    <property type="entry name" value="NTP_transferase_dom"/>
</dbReference>
<dbReference type="InterPro" id="IPR013446">
    <property type="entry name" value="G1P_cyt_trans-like"/>
</dbReference>
<evidence type="ECO:0000313" key="2">
    <source>
        <dbReference type="EMBL" id="ADB51594.1"/>
    </source>
</evidence>
<dbReference type="SUPFAM" id="SSF53448">
    <property type="entry name" value="Nucleotide-diphospho-sugar transferases"/>
    <property type="match status" value="1"/>
</dbReference>
<dbReference type="Pfam" id="PF00483">
    <property type="entry name" value="NTP_transferase"/>
    <property type="match status" value="1"/>
</dbReference>
<dbReference type="KEGG" id="cwo:Cwoe_3175"/>
<dbReference type="PANTHER" id="PTHR47183:SF1">
    <property type="entry name" value="GLUCOSE-1-PHOSPHATE CYTIDYLYLTRANSFERASE"/>
    <property type="match status" value="1"/>
</dbReference>
<reference evidence="3" key="2">
    <citation type="submission" date="2010-01" db="EMBL/GenBank/DDBJ databases">
        <title>The complete genome of Conexibacter woesei DSM 14684.</title>
        <authorList>
            <consortium name="US DOE Joint Genome Institute (JGI-PGF)"/>
            <person name="Lucas S."/>
            <person name="Copeland A."/>
            <person name="Lapidus A."/>
            <person name="Glavina del Rio T."/>
            <person name="Dalin E."/>
            <person name="Tice H."/>
            <person name="Bruce D."/>
            <person name="Goodwin L."/>
            <person name="Pitluck S."/>
            <person name="Kyrpides N."/>
            <person name="Mavromatis K."/>
            <person name="Ivanova N."/>
            <person name="Mikhailova N."/>
            <person name="Chertkov O."/>
            <person name="Brettin T."/>
            <person name="Detter J.C."/>
            <person name="Han C."/>
            <person name="Larimer F."/>
            <person name="Land M."/>
            <person name="Hauser L."/>
            <person name="Markowitz V."/>
            <person name="Cheng J.-F."/>
            <person name="Hugenholtz P."/>
            <person name="Woyke T."/>
            <person name="Wu D."/>
            <person name="Pukall R."/>
            <person name="Steenblock K."/>
            <person name="Schneider S."/>
            <person name="Klenk H.-P."/>
            <person name="Eisen J.A."/>
        </authorList>
    </citation>
    <scope>NUCLEOTIDE SEQUENCE [LARGE SCALE GENOMIC DNA]</scope>
    <source>
        <strain evidence="3">DSM 14684 / CIP 108061 / JCM 11494 / NBRC 100937 / ID131577</strain>
    </source>
</reference>
<accession>D3FDX8</accession>
<dbReference type="HOGENOM" id="CLU_029499_10_0_11"/>
<dbReference type="RefSeq" id="WP_012934645.1">
    <property type="nucleotide sequence ID" value="NC_013739.1"/>
</dbReference>
<reference evidence="2 3" key="1">
    <citation type="journal article" date="2010" name="Stand. Genomic Sci.">
        <title>Complete genome sequence of Conexibacter woesei type strain (ID131577).</title>
        <authorList>
            <person name="Pukall R."/>
            <person name="Lapidus A."/>
            <person name="Glavina Del Rio T."/>
            <person name="Copeland A."/>
            <person name="Tice H."/>
            <person name="Cheng J.-F."/>
            <person name="Lucas S."/>
            <person name="Chen F."/>
            <person name="Nolan M."/>
            <person name="Bruce D."/>
            <person name="Goodwin L."/>
            <person name="Pitluck S."/>
            <person name="Mavromatis K."/>
            <person name="Ivanova N."/>
            <person name="Ovchinnikova G."/>
            <person name="Pati A."/>
            <person name="Chen A."/>
            <person name="Palaniappan K."/>
            <person name="Land M."/>
            <person name="Hauser L."/>
            <person name="Chang Y.-J."/>
            <person name="Jeffries C.D."/>
            <person name="Chain P."/>
            <person name="Meincke L."/>
            <person name="Sims D."/>
            <person name="Brettin T."/>
            <person name="Detter J.C."/>
            <person name="Rohde M."/>
            <person name="Goeker M."/>
            <person name="Bristow J."/>
            <person name="Eisen J.A."/>
            <person name="Markowitz V."/>
            <person name="Kyrpides N.C."/>
            <person name="Klenk H.-P."/>
            <person name="Hugenholtz P."/>
        </authorList>
    </citation>
    <scope>NUCLEOTIDE SEQUENCE [LARGE SCALE GENOMIC DNA]</scope>
    <source>
        <strain evidence="3">DSM 14684 / CIP 108061 / JCM 11494 / NBRC 100937 / ID131577</strain>
    </source>
</reference>
<feature type="domain" description="Nucleotidyl transferase" evidence="1">
    <location>
        <begin position="8"/>
        <end position="199"/>
    </location>
</feature>
<gene>
    <name evidence="2" type="ordered locus">Cwoe_3175</name>
</gene>
<evidence type="ECO:0000259" key="1">
    <source>
        <dbReference type="Pfam" id="PF00483"/>
    </source>
</evidence>
<dbReference type="AlphaFoldDB" id="D3FDX8"/>
<keyword evidence="3" id="KW-1185">Reference proteome</keyword>
<dbReference type="OrthoDB" id="9814110at2"/>
<dbReference type="Proteomes" id="UP000008229">
    <property type="component" value="Chromosome"/>
</dbReference>
<dbReference type="EMBL" id="CP001854">
    <property type="protein sequence ID" value="ADB51594.1"/>
    <property type="molecule type" value="Genomic_DNA"/>
</dbReference>
<dbReference type="PANTHER" id="PTHR47183">
    <property type="entry name" value="GLUCOSE-1-PHOSPHATE CYTIDYLYLTRANSFERASE-RELATED"/>
    <property type="match status" value="1"/>
</dbReference>
<name>D3FDX8_CONWI</name>
<dbReference type="eggNOG" id="COG1208">
    <property type="taxonomic scope" value="Bacteria"/>
</dbReference>
<dbReference type="STRING" id="469383.Cwoe_3175"/>
<dbReference type="Gene3D" id="3.90.550.10">
    <property type="entry name" value="Spore Coat Polysaccharide Biosynthesis Protein SpsA, Chain A"/>
    <property type="match status" value="1"/>
</dbReference>